<sequence length="146" mass="16083">MTQSQEEHLSLLPVIHGSLAVPQEGHLHHLRSSWGPQQIVQCDELDALGTFTSLERRQTNDCSICCFRCHLFLCVYLAFCLVKLPKASEPSRSLGNGGCEWKRCRVLLSLSTPGNSLSQAEPGRARPSKPDQGQSPAVIEDTVRTS</sequence>
<gene>
    <name evidence="2" type="ORF">JOB18_030964</name>
</gene>
<comment type="caution">
    <text evidence="2">The sequence shown here is derived from an EMBL/GenBank/DDBJ whole genome shotgun (WGS) entry which is preliminary data.</text>
</comment>
<evidence type="ECO:0000256" key="1">
    <source>
        <dbReference type="SAM" id="MobiDB-lite"/>
    </source>
</evidence>
<dbReference type="Proteomes" id="UP000693946">
    <property type="component" value="Linkage Group LG4"/>
</dbReference>
<evidence type="ECO:0000313" key="2">
    <source>
        <dbReference type="EMBL" id="KAG7494460.1"/>
    </source>
</evidence>
<dbReference type="EMBL" id="JAGKHQ010000016">
    <property type="protein sequence ID" value="KAG7494460.1"/>
    <property type="molecule type" value="Genomic_DNA"/>
</dbReference>
<accession>A0AAV6QQZ3</accession>
<evidence type="ECO:0000313" key="3">
    <source>
        <dbReference type="Proteomes" id="UP000693946"/>
    </source>
</evidence>
<feature type="region of interest" description="Disordered" evidence="1">
    <location>
        <begin position="112"/>
        <end position="146"/>
    </location>
</feature>
<protein>
    <submittedName>
        <fullName evidence="2">Uncharacterized protein</fullName>
    </submittedName>
</protein>
<dbReference type="AlphaFoldDB" id="A0AAV6QQZ3"/>
<name>A0AAV6QQZ3_SOLSE</name>
<reference evidence="2 3" key="1">
    <citation type="journal article" date="2021" name="Sci. Rep.">
        <title>Chromosome anchoring in Senegalese sole (Solea senegalensis) reveals sex-associated markers and genome rearrangements in flatfish.</title>
        <authorList>
            <person name="Guerrero-Cozar I."/>
            <person name="Gomez-Garrido J."/>
            <person name="Berbel C."/>
            <person name="Martinez-Blanch J.F."/>
            <person name="Alioto T."/>
            <person name="Claros M.G."/>
            <person name="Gagnaire P.A."/>
            <person name="Manchado M."/>
        </authorList>
    </citation>
    <scope>NUCLEOTIDE SEQUENCE [LARGE SCALE GENOMIC DNA]</scope>
    <source>
        <strain evidence="2">Sse05_10M</strain>
    </source>
</reference>
<keyword evidence="3" id="KW-1185">Reference proteome</keyword>
<proteinExistence type="predicted"/>
<organism evidence="2 3">
    <name type="scientific">Solea senegalensis</name>
    <name type="common">Senegalese sole</name>
    <dbReference type="NCBI Taxonomy" id="28829"/>
    <lineage>
        <taxon>Eukaryota</taxon>
        <taxon>Metazoa</taxon>
        <taxon>Chordata</taxon>
        <taxon>Craniata</taxon>
        <taxon>Vertebrata</taxon>
        <taxon>Euteleostomi</taxon>
        <taxon>Actinopterygii</taxon>
        <taxon>Neopterygii</taxon>
        <taxon>Teleostei</taxon>
        <taxon>Neoteleostei</taxon>
        <taxon>Acanthomorphata</taxon>
        <taxon>Carangaria</taxon>
        <taxon>Pleuronectiformes</taxon>
        <taxon>Pleuronectoidei</taxon>
        <taxon>Soleidae</taxon>
        <taxon>Solea</taxon>
    </lineage>
</organism>